<dbReference type="EMBL" id="LR031877">
    <property type="protein sequence ID" value="VDD45979.1"/>
    <property type="molecule type" value="Genomic_DNA"/>
</dbReference>
<dbReference type="AlphaFoldDB" id="A0A3P6FUA3"/>
<organism evidence="2">
    <name type="scientific">Brassica oleracea</name>
    <name type="common">Wild cabbage</name>
    <dbReference type="NCBI Taxonomy" id="3712"/>
    <lineage>
        <taxon>Eukaryota</taxon>
        <taxon>Viridiplantae</taxon>
        <taxon>Streptophyta</taxon>
        <taxon>Embryophyta</taxon>
        <taxon>Tracheophyta</taxon>
        <taxon>Spermatophyta</taxon>
        <taxon>Magnoliopsida</taxon>
        <taxon>eudicotyledons</taxon>
        <taxon>Gunneridae</taxon>
        <taxon>Pentapetalae</taxon>
        <taxon>rosids</taxon>
        <taxon>malvids</taxon>
        <taxon>Brassicales</taxon>
        <taxon>Brassicaceae</taxon>
        <taxon>Brassiceae</taxon>
        <taxon>Brassica</taxon>
    </lineage>
</organism>
<feature type="compositionally biased region" description="Acidic residues" evidence="1">
    <location>
        <begin position="15"/>
        <end position="26"/>
    </location>
</feature>
<accession>A0A3P6FUA3</accession>
<feature type="region of interest" description="Disordered" evidence="1">
    <location>
        <begin position="1"/>
        <end position="29"/>
    </location>
</feature>
<reference evidence="2" key="1">
    <citation type="submission" date="2018-11" db="EMBL/GenBank/DDBJ databases">
        <authorList>
            <consortium name="Genoscope - CEA"/>
            <person name="William W."/>
        </authorList>
    </citation>
    <scope>NUCLEOTIDE SEQUENCE</scope>
</reference>
<protein>
    <submittedName>
        <fullName evidence="2">Uncharacterized protein</fullName>
    </submittedName>
</protein>
<evidence type="ECO:0000313" key="2">
    <source>
        <dbReference type="EMBL" id="VDD45979.1"/>
    </source>
</evidence>
<proteinExistence type="predicted"/>
<evidence type="ECO:0000256" key="1">
    <source>
        <dbReference type="SAM" id="MobiDB-lite"/>
    </source>
</evidence>
<sequence>MSQERGTDVNVEWNDVPEFDQGYDSDGENRRERNYFNIKKGLASQFDILATTISPHQHLFRTPTTRPL</sequence>
<gene>
    <name evidence="2" type="ORF">BOLC5T33526H</name>
</gene>
<name>A0A3P6FUA3_BRAOL</name>